<dbReference type="EMBL" id="ML179725">
    <property type="protein sequence ID" value="THU82536.1"/>
    <property type="molecule type" value="Genomic_DNA"/>
</dbReference>
<protein>
    <submittedName>
        <fullName evidence="1">Uncharacterized protein</fullName>
    </submittedName>
</protein>
<name>A0A4S8L272_DENBC</name>
<organism evidence="1 2">
    <name type="scientific">Dendrothele bispora (strain CBS 962.96)</name>
    <dbReference type="NCBI Taxonomy" id="1314807"/>
    <lineage>
        <taxon>Eukaryota</taxon>
        <taxon>Fungi</taxon>
        <taxon>Dikarya</taxon>
        <taxon>Basidiomycota</taxon>
        <taxon>Agaricomycotina</taxon>
        <taxon>Agaricomycetes</taxon>
        <taxon>Agaricomycetidae</taxon>
        <taxon>Agaricales</taxon>
        <taxon>Agaricales incertae sedis</taxon>
        <taxon>Dendrothele</taxon>
    </lineage>
</organism>
<evidence type="ECO:0000313" key="2">
    <source>
        <dbReference type="Proteomes" id="UP000297245"/>
    </source>
</evidence>
<dbReference type="AlphaFoldDB" id="A0A4S8L272"/>
<proteinExistence type="predicted"/>
<evidence type="ECO:0000313" key="1">
    <source>
        <dbReference type="EMBL" id="THU82536.1"/>
    </source>
</evidence>
<accession>A0A4S8L272</accession>
<dbReference type="Proteomes" id="UP000297245">
    <property type="component" value="Unassembled WGS sequence"/>
</dbReference>
<keyword evidence="2" id="KW-1185">Reference proteome</keyword>
<sequence length="357" mass="40089">MSDFTEVKSGIVITELGKLKLGVMRKFRTLVGELRERCTAFSRTHSNQDEVKLVQRYSRALQERTARLETLLLTFPQVCMAVVGLQRVFLELHALLEYCEVFKPRINGQSPLASSPLLAPVLAPVIYKGVPNVETQYSALTRYMTDAVQIFSPFESVQQSQLDIVPSTTLVNRNERHGHRGSRPYGIPPWKPGQSSRGRWTLPDSPLYPPSSPAWSWALGKVDRSPTPFYTHEGAGYAFPDPQLFVTPGKRDKISIYCENYLCFQSLLSLVSNQTWRQLLIGDFLEKDNSTLSDKRRGQVRDFFGNCLLGTGVQLDLANIGAVTWGTTSFAPGSSVPDRVVQEIAFELSHLNFQSEK</sequence>
<gene>
    <name evidence="1" type="ORF">K435DRAFT_808225</name>
</gene>
<reference evidence="1 2" key="1">
    <citation type="journal article" date="2019" name="Nat. Ecol. Evol.">
        <title>Megaphylogeny resolves global patterns of mushroom evolution.</title>
        <authorList>
            <person name="Varga T."/>
            <person name="Krizsan K."/>
            <person name="Foldi C."/>
            <person name="Dima B."/>
            <person name="Sanchez-Garcia M."/>
            <person name="Sanchez-Ramirez S."/>
            <person name="Szollosi G.J."/>
            <person name="Szarkandi J.G."/>
            <person name="Papp V."/>
            <person name="Albert L."/>
            <person name="Andreopoulos W."/>
            <person name="Angelini C."/>
            <person name="Antonin V."/>
            <person name="Barry K.W."/>
            <person name="Bougher N.L."/>
            <person name="Buchanan P."/>
            <person name="Buyck B."/>
            <person name="Bense V."/>
            <person name="Catcheside P."/>
            <person name="Chovatia M."/>
            <person name="Cooper J."/>
            <person name="Damon W."/>
            <person name="Desjardin D."/>
            <person name="Finy P."/>
            <person name="Geml J."/>
            <person name="Haridas S."/>
            <person name="Hughes K."/>
            <person name="Justo A."/>
            <person name="Karasinski D."/>
            <person name="Kautmanova I."/>
            <person name="Kiss B."/>
            <person name="Kocsube S."/>
            <person name="Kotiranta H."/>
            <person name="LaButti K.M."/>
            <person name="Lechner B.E."/>
            <person name="Liimatainen K."/>
            <person name="Lipzen A."/>
            <person name="Lukacs Z."/>
            <person name="Mihaltcheva S."/>
            <person name="Morgado L.N."/>
            <person name="Niskanen T."/>
            <person name="Noordeloos M.E."/>
            <person name="Ohm R.A."/>
            <person name="Ortiz-Santana B."/>
            <person name="Ovrebo C."/>
            <person name="Racz N."/>
            <person name="Riley R."/>
            <person name="Savchenko A."/>
            <person name="Shiryaev A."/>
            <person name="Soop K."/>
            <person name="Spirin V."/>
            <person name="Szebenyi C."/>
            <person name="Tomsovsky M."/>
            <person name="Tulloss R.E."/>
            <person name="Uehling J."/>
            <person name="Grigoriev I.V."/>
            <person name="Vagvolgyi C."/>
            <person name="Papp T."/>
            <person name="Martin F.M."/>
            <person name="Miettinen O."/>
            <person name="Hibbett D.S."/>
            <person name="Nagy L.G."/>
        </authorList>
    </citation>
    <scope>NUCLEOTIDE SEQUENCE [LARGE SCALE GENOMIC DNA]</scope>
    <source>
        <strain evidence="1 2">CBS 962.96</strain>
    </source>
</reference>
<dbReference type="OrthoDB" id="2634326at2759"/>